<feature type="region of interest" description="Disordered" evidence="1">
    <location>
        <begin position="813"/>
        <end position="842"/>
    </location>
</feature>
<feature type="compositionally biased region" description="Basic and acidic residues" evidence="1">
    <location>
        <begin position="825"/>
        <end position="834"/>
    </location>
</feature>
<protein>
    <submittedName>
        <fullName evidence="3">Uncharacterized protein</fullName>
    </submittedName>
</protein>
<keyword evidence="2" id="KW-0812">Transmembrane</keyword>
<evidence type="ECO:0000256" key="1">
    <source>
        <dbReference type="SAM" id="MobiDB-lite"/>
    </source>
</evidence>
<dbReference type="Pfam" id="PF04842">
    <property type="entry name" value="DUF639"/>
    <property type="match status" value="1"/>
</dbReference>
<feature type="transmembrane region" description="Helical" evidence="2">
    <location>
        <begin position="749"/>
        <end position="774"/>
    </location>
</feature>
<dbReference type="EMBL" id="RDQH01000334">
    <property type="protein sequence ID" value="RXH92357.1"/>
    <property type="molecule type" value="Genomic_DNA"/>
</dbReference>
<dbReference type="InterPro" id="IPR006927">
    <property type="entry name" value="DUF639"/>
</dbReference>
<name>A0A498JC40_MALDO</name>
<dbReference type="PANTHER" id="PTHR31860:SF3">
    <property type="entry name" value="PROTEIN, PUTATIVE (DUF639)-RELATED"/>
    <property type="match status" value="1"/>
</dbReference>
<gene>
    <name evidence="3" type="ORF">DVH24_033253</name>
</gene>
<dbReference type="Proteomes" id="UP000290289">
    <property type="component" value="Chromosome 8"/>
</dbReference>
<keyword evidence="4" id="KW-1185">Reference proteome</keyword>
<dbReference type="AlphaFoldDB" id="A0A498JC40"/>
<organism evidence="3 4">
    <name type="scientific">Malus domestica</name>
    <name type="common">Apple</name>
    <name type="synonym">Pyrus malus</name>
    <dbReference type="NCBI Taxonomy" id="3750"/>
    <lineage>
        <taxon>Eukaryota</taxon>
        <taxon>Viridiplantae</taxon>
        <taxon>Streptophyta</taxon>
        <taxon>Embryophyta</taxon>
        <taxon>Tracheophyta</taxon>
        <taxon>Spermatophyta</taxon>
        <taxon>Magnoliopsida</taxon>
        <taxon>eudicotyledons</taxon>
        <taxon>Gunneridae</taxon>
        <taxon>Pentapetalae</taxon>
        <taxon>rosids</taxon>
        <taxon>fabids</taxon>
        <taxon>Rosales</taxon>
        <taxon>Rosaceae</taxon>
        <taxon>Amygdaloideae</taxon>
        <taxon>Maleae</taxon>
        <taxon>Malus</taxon>
    </lineage>
</organism>
<evidence type="ECO:0000256" key="2">
    <source>
        <dbReference type="SAM" id="Phobius"/>
    </source>
</evidence>
<feature type="transmembrane region" description="Helical" evidence="2">
    <location>
        <begin position="664"/>
        <end position="683"/>
    </location>
</feature>
<keyword evidence="2" id="KW-1133">Transmembrane helix</keyword>
<reference evidence="3 4" key="1">
    <citation type="submission" date="2018-10" db="EMBL/GenBank/DDBJ databases">
        <title>A high-quality apple genome assembly.</title>
        <authorList>
            <person name="Hu J."/>
        </authorList>
    </citation>
    <scope>NUCLEOTIDE SEQUENCE [LARGE SCALE GENOMIC DNA]</scope>
    <source>
        <strain evidence="4">cv. HFTH1</strain>
        <tissue evidence="3">Young leaf</tissue>
    </source>
</reference>
<accession>A0A498JC40</accession>
<keyword evidence="2" id="KW-0472">Membrane</keyword>
<comment type="caution">
    <text evidence="3">The sequence shown here is derived from an EMBL/GenBank/DDBJ whole genome shotgun (WGS) entry which is preliminary data.</text>
</comment>
<proteinExistence type="predicted"/>
<evidence type="ECO:0000313" key="4">
    <source>
        <dbReference type="Proteomes" id="UP000290289"/>
    </source>
</evidence>
<dbReference type="PANTHER" id="PTHR31860">
    <property type="entry name" value="HEAT-INDUCIBLE TRANSCRIPTION REPRESSOR (DUF639)-RELATED"/>
    <property type="match status" value="1"/>
</dbReference>
<sequence>MLSKISVTQLKTSPAVPVSGFSWRGNRPRLGYCAGNSSERNKLRFRIVGQSLGDRWKLNDVDANAVQEKLNSWLVKTQSFLNEVASTSPLARTGQTKKPVATDASETQDMEDIFMAEQTFNSRTPNGILSLAAVVSIEQFSRMNGLTGQKMQKIFKALVPESTYNDARNLVEYCCFRFLSRDNSDIHPSLKEPSFQRLIFITMLAWENPYREDLANGSEKASFQWSVKVSLFISGEQRKLVREEAFVRMAPAISGVADRSTAHNLFKALAGDEQGISLSTWLTYVDELLKIHEGRKSYQTRQSSNLPEERILCIGSSRKRPVLKWENNMAWPGKVTLTDKAIYFEAVGLAGQKDSIRLDLTKQGLQIKKAKVGPFGSGLFDSAVSISYGPVSETWVLEFVDLGGEMRRDVWHAFIREINAVHKFIRDYGPEEFDESIFHVYGAHKGKERAMATAINSIARLQALQFMGKLLDDPTKHVQFTYLQYAPFGDVVSQTLAVNYWGGPLISKYLEMDNQPAQGARASNEMIESSSNHVFDIDGSVYLHKWKRSPCWASSASVAFWKNTSTRQGLVLSKNLVVADVSLVERATRTCKQKWQEAETTQATIDAATLKGIPSNIDLFKELLFPLTITVRNFEKLRRWEEPYLTISFLAFAYTVIFRNLLSYVFPAALIILAAVMLTLKGLKEQGRLGRSFGKITIRDQPPSNTIEKIIAVKDAMRDVESYLQNLNVTLLKIHTVFLSGQPQITTEVALVLLSSATILLIFPFKYVLAFFIFDLFTRELEFRREMVKRFMKLLKERWDRVPAAPVVVLPFGSEEPTPKPNTKASKDPERSERSLGSSNSV</sequence>
<evidence type="ECO:0000313" key="3">
    <source>
        <dbReference type="EMBL" id="RXH92357.1"/>
    </source>
</evidence>